<organism evidence="5 6">
    <name type="scientific">Metaclostridioides mangenotii</name>
    <dbReference type="NCBI Taxonomy" id="1540"/>
    <lineage>
        <taxon>Bacteria</taxon>
        <taxon>Bacillati</taxon>
        <taxon>Bacillota</taxon>
        <taxon>Clostridia</taxon>
        <taxon>Peptostreptococcales</taxon>
        <taxon>Peptostreptococcaceae</taxon>
        <taxon>Metaclostridioides</taxon>
    </lineage>
</organism>
<keyword evidence="1" id="KW-0805">Transcription regulation</keyword>
<comment type="caution">
    <text evidence="5">The sequence shown here is derived from an EMBL/GenBank/DDBJ whole genome shotgun (WGS) entry which is preliminary data.</text>
</comment>
<dbReference type="Pfam" id="PF00196">
    <property type="entry name" value="GerE"/>
    <property type="match status" value="1"/>
</dbReference>
<gene>
    <name evidence="5" type="ORF">J2Z43_002292</name>
</gene>
<accession>A0ABS4EDC6</accession>
<feature type="domain" description="HTH luxR-type" evidence="4">
    <location>
        <begin position="197"/>
        <end position="260"/>
    </location>
</feature>
<dbReference type="InterPro" id="IPR016032">
    <property type="entry name" value="Sig_transdc_resp-reg_C-effctor"/>
</dbReference>
<evidence type="ECO:0000256" key="1">
    <source>
        <dbReference type="ARBA" id="ARBA00023015"/>
    </source>
</evidence>
<proteinExistence type="predicted"/>
<dbReference type="RefSeq" id="WP_209457283.1">
    <property type="nucleotide sequence ID" value="NZ_BAAACS010000019.1"/>
</dbReference>
<evidence type="ECO:0000256" key="3">
    <source>
        <dbReference type="ARBA" id="ARBA00023163"/>
    </source>
</evidence>
<dbReference type="SUPFAM" id="SSF46894">
    <property type="entry name" value="C-terminal effector domain of the bipartite response regulators"/>
    <property type="match status" value="1"/>
</dbReference>
<evidence type="ECO:0000256" key="2">
    <source>
        <dbReference type="ARBA" id="ARBA00023125"/>
    </source>
</evidence>
<evidence type="ECO:0000313" key="6">
    <source>
        <dbReference type="Proteomes" id="UP000767291"/>
    </source>
</evidence>
<dbReference type="GO" id="GO:0003677">
    <property type="term" value="F:DNA binding"/>
    <property type="evidence" value="ECO:0007669"/>
    <property type="project" value="UniProtKB-KW"/>
</dbReference>
<dbReference type="PANTHER" id="PTHR44688:SF16">
    <property type="entry name" value="DNA-BINDING TRANSCRIPTIONAL ACTIVATOR DEVR_DOSR"/>
    <property type="match status" value="1"/>
</dbReference>
<evidence type="ECO:0000313" key="5">
    <source>
        <dbReference type="EMBL" id="MBP1855891.1"/>
    </source>
</evidence>
<dbReference type="InterPro" id="IPR029016">
    <property type="entry name" value="GAF-like_dom_sf"/>
</dbReference>
<dbReference type="EMBL" id="JAGGJX010000005">
    <property type="protein sequence ID" value="MBP1855891.1"/>
    <property type="molecule type" value="Genomic_DNA"/>
</dbReference>
<name>A0ABS4EDC6_9FIRM</name>
<dbReference type="PRINTS" id="PR00038">
    <property type="entry name" value="HTHLUXR"/>
</dbReference>
<sequence>MSKILTTNEWIVLNDIIYKINLAEDYRDVQKKFLEQINLLIPSTATCFFLSDDKDNGFLSYPMPHGELTMSNLEEYLLNGQDLDYLKDIMISGKCMVYKETDFMIEEMRIQTEYYKKYYKSKNLHYCVQLILAHKSQFMGVVSFYNSQASGDYSEKDIFILETLKTHLSLCLYKSFYLPKHSKNKDLLSKKFSQLHIISTQYNLTRRESEVLRLIVDNLTNGEISERLYISINTLKKHIVNIYNKLGVSNRTQLLKLTKN</sequence>
<dbReference type="PROSITE" id="PS50043">
    <property type="entry name" value="HTH_LUXR_2"/>
    <property type="match status" value="1"/>
</dbReference>
<keyword evidence="2 5" id="KW-0238">DNA-binding</keyword>
<keyword evidence="3" id="KW-0804">Transcription</keyword>
<protein>
    <submittedName>
        <fullName evidence="5">DNA-binding NarL/FixJ family response regulator</fullName>
    </submittedName>
</protein>
<dbReference type="InterPro" id="IPR036388">
    <property type="entry name" value="WH-like_DNA-bd_sf"/>
</dbReference>
<dbReference type="Gene3D" id="1.10.10.10">
    <property type="entry name" value="Winged helix-like DNA-binding domain superfamily/Winged helix DNA-binding domain"/>
    <property type="match status" value="1"/>
</dbReference>
<dbReference type="CDD" id="cd06170">
    <property type="entry name" value="LuxR_C_like"/>
    <property type="match status" value="1"/>
</dbReference>
<dbReference type="Gene3D" id="3.30.450.40">
    <property type="match status" value="1"/>
</dbReference>
<evidence type="ECO:0000259" key="4">
    <source>
        <dbReference type="PROSITE" id="PS50043"/>
    </source>
</evidence>
<dbReference type="PANTHER" id="PTHR44688">
    <property type="entry name" value="DNA-BINDING TRANSCRIPTIONAL ACTIVATOR DEVR_DOSR"/>
    <property type="match status" value="1"/>
</dbReference>
<dbReference type="SUPFAM" id="SSF55781">
    <property type="entry name" value="GAF domain-like"/>
    <property type="match status" value="1"/>
</dbReference>
<dbReference type="SMART" id="SM00421">
    <property type="entry name" value="HTH_LUXR"/>
    <property type="match status" value="1"/>
</dbReference>
<dbReference type="Proteomes" id="UP000767291">
    <property type="component" value="Unassembled WGS sequence"/>
</dbReference>
<keyword evidence="6" id="KW-1185">Reference proteome</keyword>
<dbReference type="InterPro" id="IPR000792">
    <property type="entry name" value="Tscrpt_reg_LuxR_C"/>
</dbReference>
<reference evidence="5 6" key="1">
    <citation type="submission" date="2021-03" db="EMBL/GenBank/DDBJ databases">
        <title>Genomic Encyclopedia of Type Strains, Phase IV (KMG-IV): sequencing the most valuable type-strain genomes for metagenomic binning, comparative biology and taxonomic classification.</title>
        <authorList>
            <person name="Goeker M."/>
        </authorList>
    </citation>
    <scope>NUCLEOTIDE SEQUENCE [LARGE SCALE GENOMIC DNA]</scope>
    <source>
        <strain evidence="5 6">DSM 1289</strain>
    </source>
</reference>